<dbReference type="SUPFAM" id="SSF46689">
    <property type="entry name" value="Homeodomain-like"/>
    <property type="match status" value="1"/>
</dbReference>
<dbReference type="InterPro" id="IPR001356">
    <property type="entry name" value="HD"/>
</dbReference>
<dbReference type="Gene3D" id="1.10.10.60">
    <property type="entry name" value="Homeodomain-like"/>
    <property type="match status" value="1"/>
</dbReference>
<evidence type="ECO:0000256" key="2">
    <source>
        <dbReference type="ARBA" id="ARBA00023125"/>
    </source>
</evidence>
<accession>A0A643CFV1</accession>
<protein>
    <recommendedName>
        <fullName evidence="7">Homeobox domain-containing protein</fullName>
    </recommendedName>
</protein>
<dbReference type="InterPro" id="IPR051306">
    <property type="entry name" value="Homeobox_regulator"/>
</dbReference>
<comment type="subcellular location">
    <subcellularLocation>
        <location evidence="1 5 6">Nucleus</location>
    </subcellularLocation>
</comment>
<evidence type="ECO:0000256" key="5">
    <source>
        <dbReference type="PROSITE-ProRule" id="PRU00108"/>
    </source>
</evidence>
<gene>
    <name evidence="8" type="ORF">E2I00_019485</name>
</gene>
<name>A0A643CFV1_BALPH</name>
<dbReference type="GO" id="GO:0005634">
    <property type="term" value="C:nucleus"/>
    <property type="evidence" value="ECO:0007669"/>
    <property type="project" value="UniProtKB-SubCell"/>
</dbReference>
<dbReference type="OrthoDB" id="6159439at2759"/>
<comment type="caution">
    <text evidence="8">The sequence shown here is derived from an EMBL/GenBank/DDBJ whole genome shotgun (WGS) entry which is preliminary data.</text>
</comment>
<dbReference type="PANTHER" id="PTHR46123:SF4">
    <property type="entry name" value="MIX-TYPE HOMEOBOX GENE 1-RELATED"/>
    <property type="match status" value="1"/>
</dbReference>
<dbReference type="CDD" id="cd00086">
    <property type="entry name" value="homeodomain"/>
    <property type="match status" value="1"/>
</dbReference>
<keyword evidence="2 5" id="KW-0238">DNA-binding</keyword>
<dbReference type="GO" id="GO:0000981">
    <property type="term" value="F:DNA-binding transcription factor activity, RNA polymerase II-specific"/>
    <property type="evidence" value="ECO:0007669"/>
    <property type="project" value="TreeGrafter"/>
</dbReference>
<dbReference type="PROSITE" id="PS50071">
    <property type="entry name" value="HOMEOBOX_2"/>
    <property type="match status" value="1"/>
</dbReference>
<sequence>MAQDNSPNNTMAMKCRHSCTKFTDQLKILINAFNQKTYPGYATKRRLAFNNTEESRIQIWFQNRRARN</sequence>
<keyword evidence="3 5" id="KW-0371">Homeobox</keyword>
<keyword evidence="9" id="KW-1185">Reference proteome</keyword>
<reference evidence="8 9" key="1">
    <citation type="journal article" date="2019" name="PLoS ONE">
        <title>Genomic analyses reveal an absence of contemporary introgressive admixture between fin whales and blue whales, despite known hybrids.</title>
        <authorList>
            <person name="Westbury M.V."/>
            <person name="Petersen B."/>
            <person name="Lorenzen E.D."/>
        </authorList>
    </citation>
    <scope>NUCLEOTIDE SEQUENCE [LARGE SCALE GENOMIC DNA]</scope>
    <source>
        <strain evidence="8">FinWhale-01</strain>
    </source>
</reference>
<evidence type="ECO:0000313" key="8">
    <source>
        <dbReference type="EMBL" id="KAB0399111.1"/>
    </source>
</evidence>
<feature type="domain" description="Homeobox" evidence="7">
    <location>
        <begin position="24"/>
        <end position="68"/>
    </location>
</feature>
<dbReference type="InterPro" id="IPR009057">
    <property type="entry name" value="Homeodomain-like_sf"/>
</dbReference>
<dbReference type="Proteomes" id="UP000437017">
    <property type="component" value="Unassembled WGS sequence"/>
</dbReference>
<dbReference type="AlphaFoldDB" id="A0A643CFV1"/>
<evidence type="ECO:0000256" key="4">
    <source>
        <dbReference type="ARBA" id="ARBA00023242"/>
    </source>
</evidence>
<keyword evidence="4 5" id="KW-0539">Nucleus</keyword>
<proteinExistence type="predicted"/>
<dbReference type="PANTHER" id="PTHR46123">
    <property type="entry name" value="MIX-TYPE HOMEOBOX GENE 1-RELATED"/>
    <property type="match status" value="1"/>
</dbReference>
<dbReference type="Pfam" id="PF00046">
    <property type="entry name" value="Homeodomain"/>
    <property type="match status" value="1"/>
</dbReference>
<evidence type="ECO:0000256" key="3">
    <source>
        <dbReference type="ARBA" id="ARBA00023155"/>
    </source>
</evidence>
<evidence type="ECO:0000256" key="6">
    <source>
        <dbReference type="RuleBase" id="RU000682"/>
    </source>
</evidence>
<organism evidence="8 9">
    <name type="scientific">Balaenoptera physalus</name>
    <name type="common">Fin whale</name>
    <name type="synonym">Balaena physalus</name>
    <dbReference type="NCBI Taxonomy" id="9770"/>
    <lineage>
        <taxon>Eukaryota</taxon>
        <taxon>Metazoa</taxon>
        <taxon>Chordata</taxon>
        <taxon>Craniata</taxon>
        <taxon>Vertebrata</taxon>
        <taxon>Euteleostomi</taxon>
        <taxon>Mammalia</taxon>
        <taxon>Eutheria</taxon>
        <taxon>Laurasiatheria</taxon>
        <taxon>Artiodactyla</taxon>
        <taxon>Whippomorpha</taxon>
        <taxon>Cetacea</taxon>
        <taxon>Mysticeti</taxon>
        <taxon>Balaenopteridae</taxon>
        <taxon>Balaenoptera</taxon>
    </lineage>
</organism>
<evidence type="ECO:0000313" key="9">
    <source>
        <dbReference type="Proteomes" id="UP000437017"/>
    </source>
</evidence>
<dbReference type="GO" id="GO:0000977">
    <property type="term" value="F:RNA polymerase II transcription regulatory region sequence-specific DNA binding"/>
    <property type="evidence" value="ECO:0007669"/>
    <property type="project" value="TreeGrafter"/>
</dbReference>
<dbReference type="EMBL" id="SGJD01001619">
    <property type="protein sequence ID" value="KAB0399111.1"/>
    <property type="molecule type" value="Genomic_DNA"/>
</dbReference>
<evidence type="ECO:0000256" key="1">
    <source>
        <dbReference type="ARBA" id="ARBA00004123"/>
    </source>
</evidence>
<evidence type="ECO:0000259" key="7">
    <source>
        <dbReference type="PROSITE" id="PS50071"/>
    </source>
</evidence>